<sequence length="654" mass="74902">MEVLGRGGCGVVYKGKMIKEDKLVAVKELRMEPEENGQVSDLKFREFQHEVFMMSGLRCKYLVELYCVQTNPLRMVLEFVPGKDLGDVLHSQQGKKLSWHLKSKLALDISYAMAYLQTQVVPPIIHRDLRSPNVFVLSLDENHQGAHCKVADFGLAQRVYTLHSESLFNWQYLAPEVIDEYAGYDERADLFSYGIVLWEIVTQQFPYDEFGTKKVMQLRPEEVEDPNFLAHLKEDGWLIDKEKMEAYIIDLNRHTMTQLIIDEELRPTIPTGIPDYLADIIRDCWNKNPAERPKFPEICKTIRTSLEHSSIYLPPEPWLDSELGLKTIEAKGRFFVSDNTKRARQRTILHNFLDRYPSPVTTLSLVRDNIWVCCLDGKINIYDYKSGKMLEEIAAFKSGVYVTCMTVSEPHAWIGTTDSMISLWSITKRKIKRQLKGHAKKLSCLLPYPMNSPSPVVNAVPTTPDEKLKKKKASLDVMWSGDSEGKIILWKGEAKWKRQFLKGEIFGMCIIPSGMAVLSTGLLSIFDAESKLVKEINLFSQDYAGLTLANKQLWLASKNGLYVVDCFDNWNILKLPTEFNSTFHSIVTVSADKENEIQVWAGGEDAIYVYSVQKKSIIERLDEHEDIVTSFVAIDAENQVWSGSNDRAIVRWHY</sequence>
<dbReference type="PANTHER" id="PTHR44329:SF288">
    <property type="entry name" value="MITOGEN-ACTIVATED PROTEIN KINASE KINASE KINASE 20"/>
    <property type="match status" value="1"/>
</dbReference>
<evidence type="ECO:0000256" key="2">
    <source>
        <dbReference type="ARBA" id="ARBA00022741"/>
    </source>
</evidence>
<dbReference type="Gene3D" id="3.30.200.20">
    <property type="entry name" value="Phosphorylase Kinase, domain 1"/>
    <property type="match status" value="1"/>
</dbReference>
<dbReference type="PROSITE" id="PS50082">
    <property type="entry name" value="WD_REPEATS_2"/>
    <property type="match status" value="1"/>
</dbReference>
<dbReference type="SMART" id="SM00219">
    <property type="entry name" value="TyrKc"/>
    <property type="match status" value="1"/>
</dbReference>
<dbReference type="InterPro" id="IPR000719">
    <property type="entry name" value="Prot_kinase_dom"/>
</dbReference>
<keyword evidence="7" id="KW-0853">WD repeat</keyword>
<dbReference type="GO" id="GO:0004713">
    <property type="term" value="F:protein tyrosine kinase activity"/>
    <property type="evidence" value="ECO:0007669"/>
    <property type="project" value="InterPro"/>
</dbReference>
<evidence type="ECO:0000256" key="5">
    <source>
        <dbReference type="ARBA" id="ARBA00047899"/>
    </source>
</evidence>
<dbReference type="InterPro" id="IPR051681">
    <property type="entry name" value="Ser/Thr_Kinases-Pseudokinases"/>
</dbReference>
<name>A0A6B2KZ12_9EUKA</name>
<accession>A0A6B2KZ12</accession>
<dbReference type="GO" id="GO:0005524">
    <property type="term" value="F:ATP binding"/>
    <property type="evidence" value="ECO:0007669"/>
    <property type="project" value="UniProtKB-KW"/>
</dbReference>
<proteinExistence type="predicted"/>
<reference evidence="9" key="1">
    <citation type="journal article" date="2020" name="J. Eukaryot. Microbiol.">
        <title>De novo Sequencing, Assembly and Annotation of the Transcriptome for the Free-Living Testate Amoeba Arcella intermedia.</title>
        <authorList>
            <person name="Ribeiro G.M."/>
            <person name="Porfirio-Sousa A.L."/>
            <person name="Maurer-Alcala X.X."/>
            <person name="Katz L.A."/>
            <person name="Lahr D.J.G."/>
        </authorList>
    </citation>
    <scope>NUCLEOTIDE SEQUENCE</scope>
</reference>
<evidence type="ECO:0000256" key="6">
    <source>
        <dbReference type="ARBA" id="ARBA00048679"/>
    </source>
</evidence>
<dbReference type="GO" id="GO:0004674">
    <property type="term" value="F:protein serine/threonine kinase activity"/>
    <property type="evidence" value="ECO:0007669"/>
    <property type="project" value="UniProtKB-EC"/>
</dbReference>
<organism evidence="9">
    <name type="scientific">Arcella intermedia</name>
    <dbReference type="NCBI Taxonomy" id="1963864"/>
    <lineage>
        <taxon>Eukaryota</taxon>
        <taxon>Amoebozoa</taxon>
        <taxon>Tubulinea</taxon>
        <taxon>Elardia</taxon>
        <taxon>Arcellinida</taxon>
        <taxon>Sphaerothecina</taxon>
        <taxon>Arcellidae</taxon>
        <taxon>Arcella</taxon>
    </lineage>
</organism>
<dbReference type="Pfam" id="PF07714">
    <property type="entry name" value="PK_Tyr_Ser-Thr"/>
    <property type="match status" value="1"/>
</dbReference>
<keyword evidence="1" id="KW-0808">Transferase</keyword>
<evidence type="ECO:0000256" key="7">
    <source>
        <dbReference type="PROSITE-ProRule" id="PRU00221"/>
    </source>
</evidence>
<dbReference type="Gene3D" id="2.130.10.10">
    <property type="entry name" value="YVTN repeat-like/Quinoprotein amine dehydrogenase"/>
    <property type="match status" value="2"/>
</dbReference>
<dbReference type="SUPFAM" id="SSF50998">
    <property type="entry name" value="Quinoprotein alcohol dehydrogenase-like"/>
    <property type="match status" value="1"/>
</dbReference>
<evidence type="ECO:0000259" key="8">
    <source>
        <dbReference type="PROSITE" id="PS50011"/>
    </source>
</evidence>
<evidence type="ECO:0000256" key="4">
    <source>
        <dbReference type="ARBA" id="ARBA00022840"/>
    </source>
</evidence>
<dbReference type="PROSITE" id="PS50294">
    <property type="entry name" value="WD_REPEATS_REGION"/>
    <property type="match status" value="1"/>
</dbReference>
<feature type="domain" description="Protein kinase" evidence="8">
    <location>
        <begin position="1"/>
        <end position="311"/>
    </location>
</feature>
<dbReference type="InterPro" id="IPR020635">
    <property type="entry name" value="Tyr_kinase_cat_dom"/>
</dbReference>
<keyword evidence="4" id="KW-0067">ATP-binding</keyword>
<dbReference type="InterPro" id="IPR001680">
    <property type="entry name" value="WD40_rpt"/>
</dbReference>
<dbReference type="AlphaFoldDB" id="A0A6B2KZ12"/>
<keyword evidence="2" id="KW-0547">Nucleotide-binding</keyword>
<evidence type="ECO:0000256" key="3">
    <source>
        <dbReference type="ARBA" id="ARBA00022777"/>
    </source>
</evidence>
<dbReference type="SMART" id="SM00320">
    <property type="entry name" value="WD40"/>
    <property type="match status" value="4"/>
</dbReference>
<evidence type="ECO:0000256" key="1">
    <source>
        <dbReference type="ARBA" id="ARBA00022679"/>
    </source>
</evidence>
<dbReference type="InterPro" id="IPR011047">
    <property type="entry name" value="Quinoprotein_ADH-like_sf"/>
</dbReference>
<keyword evidence="3" id="KW-0418">Kinase</keyword>
<dbReference type="EMBL" id="GIBP01001034">
    <property type="protein sequence ID" value="NDV30003.1"/>
    <property type="molecule type" value="Transcribed_RNA"/>
</dbReference>
<dbReference type="Gene3D" id="1.10.510.10">
    <property type="entry name" value="Transferase(Phosphotransferase) domain 1"/>
    <property type="match status" value="1"/>
</dbReference>
<comment type="catalytic activity">
    <reaction evidence="5">
        <text>L-threonyl-[protein] + ATP = O-phospho-L-threonyl-[protein] + ADP + H(+)</text>
        <dbReference type="Rhea" id="RHEA:46608"/>
        <dbReference type="Rhea" id="RHEA-COMP:11060"/>
        <dbReference type="Rhea" id="RHEA-COMP:11605"/>
        <dbReference type="ChEBI" id="CHEBI:15378"/>
        <dbReference type="ChEBI" id="CHEBI:30013"/>
        <dbReference type="ChEBI" id="CHEBI:30616"/>
        <dbReference type="ChEBI" id="CHEBI:61977"/>
        <dbReference type="ChEBI" id="CHEBI:456216"/>
        <dbReference type="EC" id="2.7.11.1"/>
    </reaction>
</comment>
<dbReference type="InterPro" id="IPR011009">
    <property type="entry name" value="Kinase-like_dom_sf"/>
</dbReference>
<protein>
    <recommendedName>
        <fullName evidence="8">Protein kinase domain-containing protein</fullName>
    </recommendedName>
</protein>
<evidence type="ECO:0000313" key="9">
    <source>
        <dbReference type="EMBL" id="NDV30003.1"/>
    </source>
</evidence>
<dbReference type="InterPro" id="IPR001245">
    <property type="entry name" value="Ser-Thr/Tyr_kinase_cat_dom"/>
</dbReference>
<dbReference type="PROSITE" id="PS50011">
    <property type="entry name" value="PROTEIN_KINASE_DOM"/>
    <property type="match status" value="1"/>
</dbReference>
<feature type="repeat" description="WD" evidence="7">
    <location>
        <begin position="621"/>
        <end position="654"/>
    </location>
</feature>
<dbReference type="SUPFAM" id="SSF56112">
    <property type="entry name" value="Protein kinase-like (PK-like)"/>
    <property type="match status" value="1"/>
</dbReference>
<comment type="catalytic activity">
    <reaction evidence="6">
        <text>L-seryl-[protein] + ATP = O-phospho-L-seryl-[protein] + ADP + H(+)</text>
        <dbReference type="Rhea" id="RHEA:17989"/>
        <dbReference type="Rhea" id="RHEA-COMP:9863"/>
        <dbReference type="Rhea" id="RHEA-COMP:11604"/>
        <dbReference type="ChEBI" id="CHEBI:15378"/>
        <dbReference type="ChEBI" id="CHEBI:29999"/>
        <dbReference type="ChEBI" id="CHEBI:30616"/>
        <dbReference type="ChEBI" id="CHEBI:83421"/>
        <dbReference type="ChEBI" id="CHEBI:456216"/>
        <dbReference type="EC" id="2.7.11.1"/>
    </reaction>
</comment>
<dbReference type="InterPro" id="IPR015943">
    <property type="entry name" value="WD40/YVTN_repeat-like_dom_sf"/>
</dbReference>
<dbReference type="PANTHER" id="PTHR44329">
    <property type="entry name" value="SERINE/THREONINE-PROTEIN KINASE TNNI3K-RELATED"/>
    <property type="match status" value="1"/>
</dbReference>